<protein>
    <recommendedName>
        <fullName evidence="4">Glycosyl hydrolase family 32 N-terminal domain-containing protein</fullName>
    </recommendedName>
</protein>
<dbReference type="STRING" id="3088.A0A383W0B5"/>
<proteinExistence type="predicted"/>
<dbReference type="PANTHER" id="PTHR35279:SF1">
    <property type="entry name" value="ARABINANASE_LEVANSUCRASE_INVERTASE"/>
    <property type="match status" value="1"/>
</dbReference>
<dbReference type="Proteomes" id="UP000256970">
    <property type="component" value="Unassembled WGS sequence"/>
</dbReference>
<dbReference type="SUPFAM" id="SSF75005">
    <property type="entry name" value="Arabinanase/levansucrase/invertase"/>
    <property type="match status" value="2"/>
</dbReference>
<evidence type="ECO:0000313" key="3">
    <source>
        <dbReference type="Proteomes" id="UP000256970"/>
    </source>
</evidence>
<reference evidence="2 3" key="1">
    <citation type="submission" date="2016-10" db="EMBL/GenBank/DDBJ databases">
        <authorList>
            <person name="Cai Z."/>
        </authorList>
    </citation>
    <scope>NUCLEOTIDE SEQUENCE [LARGE SCALE GENOMIC DNA]</scope>
</reference>
<dbReference type="PANTHER" id="PTHR35279">
    <property type="match status" value="1"/>
</dbReference>
<keyword evidence="3" id="KW-1185">Reference proteome</keyword>
<dbReference type="InterPro" id="IPR023296">
    <property type="entry name" value="Glyco_hydro_beta-prop_sf"/>
</dbReference>
<evidence type="ECO:0000256" key="1">
    <source>
        <dbReference type="SAM" id="MobiDB-lite"/>
    </source>
</evidence>
<evidence type="ECO:0000313" key="2">
    <source>
        <dbReference type="EMBL" id="SZX71117.1"/>
    </source>
</evidence>
<name>A0A383W0B5_TETOB</name>
<evidence type="ECO:0008006" key="4">
    <source>
        <dbReference type="Google" id="ProtNLM"/>
    </source>
</evidence>
<feature type="compositionally biased region" description="Low complexity" evidence="1">
    <location>
        <begin position="419"/>
        <end position="436"/>
    </location>
</feature>
<feature type="compositionally biased region" description="Gly residues" evidence="1">
    <location>
        <begin position="399"/>
        <end position="409"/>
    </location>
</feature>
<gene>
    <name evidence="2" type="ORF">BQ4739_LOCUS11252</name>
</gene>
<sequence>MQALQSRAAAGRPLCQHRCAVWTRRSRLQPVCQISSTTEVAVHTEGLVFSRGSSGAWDSAAVGNPVVRCYMGDNEQRWYMWYSGSSAPLAGLAGVAPAAGSIGVAVSHDGIDWLRGDGLVEGHRGSAKDGDVGVVLGPNSDSWWALDTCHLAVSDVQVLSNSSVSSGVGVYWMFYSGGDFEPVPAPSGLPGAAAGDAVEGLRMRPGLAMSQDGRNWARIEADHHTWALFDVGEAGQWDAAYIGHPQVLAAGPRDMRMYYHSFDAAAGKFKVGLATSKDGFQWSKAGPVFEGGAAAGDFDAAGAAACQVVRDPDSRQFLMFYEAVAADGSRSIGLATSADGRSNWKRCSQPILQPNDAADAWDAGGVGAPCAVAMSEGKWRLYYAGRQQQQGPWEGIGVALGGPGEGGGVLSFKRRTGKKQQQGEQQQQQQTLGELQ</sequence>
<dbReference type="AlphaFoldDB" id="A0A383W0B5"/>
<dbReference type="EMBL" id="FNXT01001027">
    <property type="protein sequence ID" value="SZX71117.1"/>
    <property type="molecule type" value="Genomic_DNA"/>
</dbReference>
<accession>A0A383W0B5</accession>
<organism evidence="2 3">
    <name type="scientific">Tetradesmus obliquus</name>
    <name type="common">Green alga</name>
    <name type="synonym">Acutodesmus obliquus</name>
    <dbReference type="NCBI Taxonomy" id="3088"/>
    <lineage>
        <taxon>Eukaryota</taxon>
        <taxon>Viridiplantae</taxon>
        <taxon>Chlorophyta</taxon>
        <taxon>core chlorophytes</taxon>
        <taxon>Chlorophyceae</taxon>
        <taxon>CS clade</taxon>
        <taxon>Sphaeropleales</taxon>
        <taxon>Scenedesmaceae</taxon>
        <taxon>Tetradesmus</taxon>
    </lineage>
</organism>
<feature type="region of interest" description="Disordered" evidence="1">
    <location>
        <begin position="399"/>
        <end position="436"/>
    </location>
</feature>
<dbReference type="Gene3D" id="2.115.10.20">
    <property type="entry name" value="Glycosyl hydrolase domain, family 43"/>
    <property type="match status" value="3"/>
</dbReference>